<dbReference type="EMBL" id="JAGEUA010000003">
    <property type="protein sequence ID" value="KAL0993571.1"/>
    <property type="molecule type" value="Genomic_DNA"/>
</dbReference>
<reference evidence="1 2" key="1">
    <citation type="submission" date="2024-06" db="EMBL/GenBank/DDBJ databases">
        <authorList>
            <person name="Pan Q."/>
            <person name="Wen M."/>
            <person name="Jouanno E."/>
            <person name="Zahm M."/>
            <person name="Klopp C."/>
            <person name="Cabau C."/>
            <person name="Louis A."/>
            <person name="Berthelot C."/>
            <person name="Parey E."/>
            <person name="Roest Crollius H."/>
            <person name="Montfort J."/>
            <person name="Robinson-Rechavi M."/>
            <person name="Bouchez O."/>
            <person name="Lampietro C."/>
            <person name="Lopez Roques C."/>
            <person name="Donnadieu C."/>
            <person name="Postlethwait J."/>
            <person name="Bobe J."/>
            <person name="Verreycken H."/>
            <person name="Guiguen Y."/>
        </authorList>
    </citation>
    <scope>NUCLEOTIDE SEQUENCE [LARGE SCALE GENOMIC DNA]</scope>
    <source>
        <strain evidence="1">Up_M1</strain>
        <tissue evidence="1">Testis</tissue>
    </source>
</reference>
<evidence type="ECO:0000313" key="1">
    <source>
        <dbReference type="EMBL" id="KAL0993571.1"/>
    </source>
</evidence>
<gene>
    <name evidence="1" type="ORF">UPYG_G00109900</name>
</gene>
<accession>A0ABD0X2S9</accession>
<name>A0ABD0X2S9_UMBPY</name>
<comment type="caution">
    <text evidence="1">The sequence shown here is derived from an EMBL/GenBank/DDBJ whole genome shotgun (WGS) entry which is preliminary data.</text>
</comment>
<keyword evidence="2" id="KW-1185">Reference proteome</keyword>
<proteinExistence type="predicted"/>
<evidence type="ECO:0000313" key="2">
    <source>
        <dbReference type="Proteomes" id="UP001557470"/>
    </source>
</evidence>
<organism evidence="1 2">
    <name type="scientific">Umbra pygmaea</name>
    <name type="common">Eastern mudminnow</name>
    <dbReference type="NCBI Taxonomy" id="75934"/>
    <lineage>
        <taxon>Eukaryota</taxon>
        <taxon>Metazoa</taxon>
        <taxon>Chordata</taxon>
        <taxon>Craniata</taxon>
        <taxon>Vertebrata</taxon>
        <taxon>Euteleostomi</taxon>
        <taxon>Actinopterygii</taxon>
        <taxon>Neopterygii</taxon>
        <taxon>Teleostei</taxon>
        <taxon>Protacanthopterygii</taxon>
        <taxon>Esociformes</taxon>
        <taxon>Umbridae</taxon>
        <taxon>Umbra</taxon>
    </lineage>
</organism>
<dbReference type="AlphaFoldDB" id="A0ABD0X2S9"/>
<protein>
    <submittedName>
        <fullName evidence="1">Uncharacterized protein</fullName>
    </submittedName>
</protein>
<dbReference type="Proteomes" id="UP001557470">
    <property type="component" value="Unassembled WGS sequence"/>
</dbReference>
<sequence length="71" mass="8058">MKMKGVLRTLTNLKPCTASFVSTAQSPRIKHYYNHTNTHGGNPILSQLLKVFQTRTKQEDIPIPATFQDPF</sequence>